<feature type="transmembrane region" description="Helical" evidence="4">
    <location>
        <begin position="223"/>
        <end position="245"/>
    </location>
</feature>
<dbReference type="SUPFAM" id="SSF48334">
    <property type="entry name" value="DNA repair protein MutS, domain III"/>
    <property type="match status" value="1"/>
</dbReference>
<evidence type="ECO:0000259" key="5">
    <source>
        <dbReference type="SMART" id="SM00533"/>
    </source>
</evidence>
<keyword evidence="3" id="KW-0238">DNA-binding</keyword>
<dbReference type="CDD" id="cd03283">
    <property type="entry name" value="ABC_MutS-like"/>
    <property type="match status" value="1"/>
</dbReference>
<organism evidence="7 8">
    <name type="scientific">Clostridium rhizosphaerae</name>
    <dbReference type="NCBI Taxonomy" id="2803861"/>
    <lineage>
        <taxon>Bacteria</taxon>
        <taxon>Bacillati</taxon>
        <taxon>Bacillota</taxon>
        <taxon>Clostridia</taxon>
        <taxon>Eubacteriales</taxon>
        <taxon>Clostridiaceae</taxon>
        <taxon>Clostridium</taxon>
    </lineage>
</organism>
<comment type="caution">
    <text evidence="7">The sequence shown here is derived from an EMBL/GenBank/DDBJ whole genome shotgun (WGS) entry which is preliminary data.</text>
</comment>
<feature type="domain" description="DNA mismatch repair protein MutS core" evidence="5">
    <location>
        <begin position="137"/>
        <end position="421"/>
    </location>
</feature>
<keyword evidence="2" id="KW-0067">ATP-binding</keyword>
<keyword evidence="1" id="KW-0547">Nucleotide-binding</keyword>
<dbReference type="PANTHER" id="PTHR11361:SF99">
    <property type="entry name" value="DNA MISMATCH REPAIR PROTEIN"/>
    <property type="match status" value="1"/>
</dbReference>
<dbReference type="InterPro" id="IPR007696">
    <property type="entry name" value="DNA_mismatch_repair_MutS_core"/>
</dbReference>
<dbReference type="SMART" id="SM00534">
    <property type="entry name" value="MUTSac"/>
    <property type="match status" value="1"/>
</dbReference>
<dbReference type="Gene3D" id="1.10.1420.10">
    <property type="match status" value="1"/>
</dbReference>
<proteinExistence type="predicted"/>
<gene>
    <name evidence="7" type="ORF">JK636_06470</name>
</gene>
<evidence type="ECO:0000313" key="8">
    <source>
        <dbReference type="Proteomes" id="UP000632377"/>
    </source>
</evidence>
<feature type="transmembrane region" description="Helical" evidence="4">
    <location>
        <begin position="251"/>
        <end position="268"/>
    </location>
</feature>
<feature type="domain" description="DNA mismatch repair proteins mutS family" evidence="6">
    <location>
        <begin position="433"/>
        <end position="611"/>
    </location>
</feature>
<dbReference type="InterPro" id="IPR036187">
    <property type="entry name" value="DNA_mismatch_repair_MutS_sf"/>
</dbReference>
<dbReference type="EMBL" id="JAESWC010000002">
    <property type="protein sequence ID" value="MBL4935400.1"/>
    <property type="molecule type" value="Genomic_DNA"/>
</dbReference>
<feature type="transmembrane region" description="Helical" evidence="4">
    <location>
        <begin position="341"/>
        <end position="360"/>
    </location>
</feature>
<dbReference type="InterPro" id="IPR000432">
    <property type="entry name" value="DNA_mismatch_repair_MutS_C"/>
</dbReference>
<keyword evidence="8" id="KW-1185">Reference proteome</keyword>
<name>A0ABS1T7T0_9CLOT</name>
<evidence type="ECO:0000256" key="4">
    <source>
        <dbReference type="SAM" id="Phobius"/>
    </source>
</evidence>
<protein>
    <recommendedName>
        <fullName evidence="9">DNA mismatch repair protein MutS</fullName>
    </recommendedName>
</protein>
<dbReference type="Proteomes" id="UP000632377">
    <property type="component" value="Unassembled WGS sequence"/>
</dbReference>
<accession>A0ABS1T7T0</accession>
<keyword evidence="4" id="KW-0472">Membrane</keyword>
<dbReference type="SUPFAM" id="SSF52540">
    <property type="entry name" value="P-loop containing nucleoside triphosphate hydrolases"/>
    <property type="match status" value="1"/>
</dbReference>
<dbReference type="InterPro" id="IPR045076">
    <property type="entry name" value="MutS"/>
</dbReference>
<dbReference type="InterPro" id="IPR027417">
    <property type="entry name" value="P-loop_NTPase"/>
</dbReference>
<evidence type="ECO:0000259" key="6">
    <source>
        <dbReference type="SMART" id="SM00534"/>
    </source>
</evidence>
<keyword evidence="4" id="KW-1133">Transmembrane helix</keyword>
<evidence type="ECO:0000256" key="3">
    <source>
        <dbReference type="ARBA" id="ARBA00023125"/>
    </source>
</evidence>
<dbReference type="SMART" id="SM00533">
    <property type="entry name" value="MUTSd"/>
    <property type="match status" value="1"/>
</dbReference>
<keyword evidence="4" id="KW-0812">Transmembrane</keyword>
<evidence type="ECO:0000256" key="2">
    <source>
        <dbReference type="ARBA" id="ARBA00022840"/>
    </source>
</evidence>
<reference evidence="7 8" key="1">
    <citation type="submission" date="2021-01" db="EMBL/GenBank/DDBJ databases">
        <title>Genome public.</title>
        <authorList>
            <person name="Liu C."/>
            <person name="Sun Q."/>
        </authorList>
    </citation>
    <scope>NUCLEOTIDE SEQUENCE [LARGE SCALE GENOMIC DNA]</scope>
    <source>
        <strain evidence="7 8">YIM B02515</strain>
    </source>
</reference>
<evidence type="ECO:0000313" key="7">
    <source>
        <dbReference type="EMBL" id="MBL4935400.1"/>
    </source>
</evidence>
<evidence type="ECO:0000256" key="1">
    <source>
        <dbReference type="ARBA" id="ARBA00022741"/>
    </source>
</evidence>
<feature type="transmembrane region" description="Helical" evidence="4">
    <location>
        <begin position="37"/>
        <end position="58"/>
    </location>
</feature>
<sequence length="611" mass="70123">MKPKKLKEDEVLQKAENTYENRKKHYDIFLKKQQSTINFISTLRLIIFLAGLGFSIYFIFHKQYYLSSVIFLASVIIFIILVLKHGKIILNKNLTAALYDVNKTSIKRIKGQWKEFLDNGEDFKNPEHSYSEDLDIFGNNSLFQWLNTASTAMGREKLKELLINPDLNSDNTIERQQAVKELVSKISFRQRLNGEGNLIPKNKQNVQELLSWSAQKNDLVDKIYFKLALIIMPILTCSSIIYYLIKPSIGYALPLLFIAFNIIILKLGEKIRNDVLETAFYYKNSIKSYERMIRLIEKHKYKAQLLKNLHKKLVCSEGVKASEAISKLVNINNKISDRKNLFSIILNVLFLWDYNLIVGLEKWKRKYGGDLVNWLEVVGEFETLVSLSGIYYDNPDWCMPTFSKAMEIKAKSLAHPLLPDSRVSNNVVIGSRANILLITGSNMSGKSTFLRTIGVNLILAYAGAPVCAGEFSCSLMNIYTCMRIGDNLEKSISSFYAEILRIKMIVSAVKEGKPIFFLLDEIFKGTNSVDRHLGAETLINRLSEENSLGLVSTHDLELGSLEKKNEKVKNYHFLEHYKDNEIFFDYKLREGISTTRNAIYLMKMAGIQFDE</sequence>
<feature type="transmembrane region" description="Helical" evidence="4">
    <location>
        <begin position="64"/>
        <end position="83"/>
    </location>
</feature>
<dbReference type="PANTHER" id="PTHR11361">
    <property type="entry name" value="DNA MISMATCH REPAIR PROTEIN MUTS FAMILY MEMBER"/>
    <property type="match status" value="1"/>
</dbReference>
<dbReference type="Gene3D" id="3.40.50.300">
    <property type="entry name" value="P-loop containing nucleotide triphosphate hydrolases"/>
    <property type="match status" value="1"/>
</dbReference>
<evidence type="ECO:0008006" key="9">
    <source>
        <dbReference type="Google" id="ProtNLM"/>
    </source>
</evidence>
<dbReference type="Pfam" id="PF00488">
    <property type="entry name" value="MutS_V"/>
    <property type="match status" value="1"/>
</dbReference>